<proteinExistence type="predicted"/>
<accession>A0A6F9EBB9</accession>
<reference evidence="1 2" key="1">
    <citation type="submission" date="2020-04" db="EMBL/GenBank/DDBJ databases">
        <authorList>
            <person name="Hogendoorn C."/>
        </authorList>
    </citation>
    <scope>NUCLEOTIDE SEQUENCE [LARGE SCALE GENOMIC DNA]</scope>
    <source>
        <strain evidence="1">COOX1</strain>
    </source>
</reference>
<dbReference type="AlphaFoldDB" id="A0A6F9EBB9"/>
<name>A0A6F9EBB9_9BACL</name>
<evidence type="ECO:0000313" key="1">
    <source>
        <dbReference type="EMBL" id="CAB3395090.1"/>
    </source>
</evidence>
<protein>
    <submittedName>
        <fullName evidence="1">Uncharacterized protein</fullName>
    </submittedName>
</protein>
<dbReference type="EMBL" id="LR792683">
    <property type="protein sequence ID" value="CAB3395090.1"/>
    <property type="molecule type" value="Genomic_DNA"/>
</dbReference>
<sequence>MEPHERQYLDVLLAMAVDQFAERIVQRNGGPVHALSRLRSDPQGEGIWVGEFVDAFFRDSLLDTPAGSCLILQAFANRRWEAGGVDSEPTTIGEMVQRAAKTAFGALLLQKTEEALERTLVFGGD</sequence>
<dbReference type="Proteomes" id="UP000502196">
    <property type="component" value="Chromosome"/>
</dbReference>
<gene>
    <name evidence="1" type="ORF">COOX1_2736</name>
</gene>
<dbReference type="RefSeq" id="WP_170086194.1">
    <property type="nucleotide sequence ID" value="NZ_CP047971.1"/>
</dbReference>
<organism evidence="1 2">
    <name type="scientific">Kyrpidia spormannii</name>
    <dbReference type="NCBI Taxonomy" id="2055160"/>
    <lineage>
        <taxon>Bacteria</taxon>
        <taxon>Bacillati</taxon>
        <taxon>Bacillota</taxon>
        <taxon>Bacilli</taxon>
        <taxon>Bacillales</taxon>
        <taxon>Alicyclobacillaceae</taxon>
        <taxon>Kyrpidia</taxon>
    </lineage>
</organism>
<evidence type="ECO:0000313" key="2">
    <source>
        <dbReference type="Proteomes" id="UP000502196"/>
    </source>
</evidence>